<evidence type="ECO:0000313" key="2">
    <source>
        <dbReference type="Proteomes" id="UP000694460"/>
    </source>
</evidence>
<protein>
    <recommendedName>
        <fullName evidence="3">Transposase</fullName>
    </recommendedName>
</protein>
<sequence length="30" mass="3330">MALWLNVELTKNAAEIGQLRMLRAAIRSCG</sequence>
<dbReference type="EMBL" id="JAGIOP010000001">
    <property type="protein sequence ID" value="MBP2451581.1"/>
    <property type="molecule type" value="Genomic_DNA"/>
</dbReference>
<proteinExistence type="predicted"/>
<name>A0ABS4ZPZ8_9MYCO</name>
<reference evidence="1 2" key="1">
    <citation type="submission" date="2021-03" db="EMBL/GenBank/DDBJ databases">
        <title>Sequencing the genomes of 1000 actinobacteria strains.</title>
        <authorList>
            <person name="Klenk H.-P."/>
        </authorList>
    </citation>
    <scope>NUCLEOTIDE SEQUENCE [LARGE SCALE GENOMIC DNA]</scope>
    <source>
        <strain evidence="1 2">DSM 46713</strain>
    </source>
</reference>
<evidence type="ECO:0000313" key="1">
    <source>
        <dbReference type="EMBL" id="MBP2451581.1"/>
    </source>
</evidence>
<dbReference type="Proteomes" id="UP000694460">
    <property type="component" value="Unassembled WGS sequence"/>
</dbReference>
<evidence type="ECO:0008006" key="3">
    <source>
        <dbReference type="Google" id="ProtNLM"/>
    </source>
</evidence>
<keyword evidence="2" id="KW-1185">Reference proteome</keyword>
<comment type="caution">
    <text evidence="1">The sequence shown here is derived from an EMBL/GenBank/DDBJ whole genome shotgun (WGS) entry which is preliminary data.</text>
</comment>
<organism evidence="1 2">
    <name type="scientific">Mycolicibacterium lutetiense</name>
    <dbReference type="NCBI Taxonomy" id="1641992"/>
    <lineage>
        <taxon>Bacteria</taxon>
        <taxon>Bacillati</taxon>
        <taxon>Actinomycetota</taxon>
        <taxon>Actinomycetes</taxon>
        <taxon>Mycobacteriales</taxon>
        <taxon>Mycobacteriaceae</taxon>
        <taxon>Mycolicibacterium</taxon>
    </lineage>
</organism>
<accession>A0ABS4ZPZ8</accession>
<gene>
    <name evidence="1" type="ORF">JOF57_001466</name>
</gene>